<feature type="transmembrane region" description="Helical" evidence="2">
    <location>
        <begin position="110"/>
        <end position="133"/>
    </location>
</feature>
<reference evidence="3 4" key="1">
    <citation type="journal article" date="2022" name="Nat. Genet.">
        <title>Improved pea reference genome and pan-genome highlight genomic features and evolutionary characteristics.</title>
        <authorList>
            <person name="Yang T."/>
            <person name="Liu R."/>
            <person name="Luo Y."/>
            <person name="Hu S."/>
            <person name="Wang D."/>
            <person name="Wang C."/>
            <person name="Pandey M.K."/>
            <person name="Ge S."/>
            <person name="Xu Q."/>
            <person name="Li N."/>
            <person name="Li G."/>
            <person name="Huang Y."/>
            <person name="Saxena R.K."/>
            <person name="Ji Y."/>
            <person name="Li M."/>
            <person name="Yan X."/>
            <person name="He Y."/>
            <person name="Liu Y."/>
            <person name="Wang X."/>
            <person name="Xiang C."/>
            <person name="Varshney R.K."/>
            <person name="Ding H."/>
            <person name="Gao S."/>
            <person name="Zong X."/>
        </authorList>
    </citation>
    <scope>NUCLEOTIDE SEQUENCE [LARGE SCALE GENOMIC DNA]</scope>
    <source>
        <strain evidence="3 4">cv. Zhongwan 6</strain>
    </source>
</reference>
<evidence type="ECO:0000313" key="4">
    <source>
        <dbReference type="Proteomes" id="UP001058974"/>
    </source>
</evidence>
<evidence type="ECO:0000256" key="2">
    <source>
        <dbReference type="SAM" id="Phobius"/>
    </source>
</evidence>
<dbReference type="InterPro" id="IPR002528">
    <property type="entry name" value="MATE_fam"/>
</dbReference>
<dbReference type="PANTHER" id="PTHR11206">
    <property type="entry name" value="MULTIDRUG RESISTANCE PROTEIN"/>
    <property type="match status" value="1"/>
</dbReference>
<keyword evidence="4" id="KW-1185">Reference proteome</keyword>
<gene>
    <name evidence="3" type="ORF">KIW84_041722</name>
</gene>
<organism evidence="3 4">
    <name type="scientific">Pisum sativum</name>
    <name type="common">Garden pea</name>
    <name type="synonym">Lathyrus oleraceus</name>
    <dbReference type="NCBI Taxonomy" id="3888"/>
    <lineage>
        <taxon>Eukaryota</taxon>
        <taxon>Viridiplantae</taxon>
        <taxon>Streptophyta</taxon>
        <taxon>Embryophyta</taxon>
        <taxon>Tracheophyta</taxon>
        <taxon>Spermatophyta</taxon>
        <taxon>Magnoliopsida</taxon>
        <taxon>eudicotyledons</taxon>
        <taxon>Gunneridae</taxon>
        <taxon>Pentapetalae</taxon>
        <taxon>rosids</taxon>
        <taxon>fabids</taxon>
        <taxon>Fabales</taxon>
        <taxon>Fabaceae</taxon>
        <taxon>Papilionoideae</taxon>
        <taxon>50 kb inversion clade</taxon>
        <taxon>NPAAA clade</taxon>
        <taxon>Hologalegina</taxon>
        <taxon>IRL clade</taxon>
        <taxon>Fabeae</taxon>
        <taxon>Lathyrus</taxon>
    </lineage>
</organism>
<dbReference type="GO" id="GO:0015297">
    <property type="term" value="F:antiporter activity"/>
    <property type="evidence" value="ECO:0007669"/>
    <property type="project" value="InterPro"/>
</dbReference>
<dbReference type="GO" id="GO:0016020">
    <property type="term" value="C:membrane"/>
    <property type="evidence" value="ECO:0007669"/>
    <property type="project" value="InterPro"/>
</dbReference>
<keyword evidence="2" id="KW-1133">Transmembrane helix</keyword>
<keyword evidence="2" id="KW-0472">Membrane</keyword>
<accession>A0A9D4X920</accession>
<dbReference type="EMBL" id="JAMSHJ010000004">
    <property type="protein sequence ID" value="KAI5416819.1"/>
    <property type="molecule type" value="Genomic_DNA"/>
</dbReference>
<evidence type="ECO:0000256" key="1">
    <source>
        <dbReference type="ARBA" id="ARBA00010199"/>
    </source>
</evidence>
<protein>
    <submittedName>
        <fullName evidence="3">Protein DETOXIFICATION 41</fullName>
    </submittedName>
</protein>
<dbReference type="Pfam" id="PF01554">
    <property type="entry name" value="MatE"/>
    <property type="match status" value="1"/>
</dbReference>
<name>A0A9D4X920_PEA</name>
<dbReference type="AlphaFoldDB" id="A0A9D4X920"/>
<dbReference type="Proteomes" id="UP001058974">
    <property type="component" value="Chromosome 4"/>
</dbReference>
<proteinExistence type="inferred from homology"/>
<feature type="transmembrane region" description="Helical" evidence="2">
    <location>
        <begin position="82"/>
        <end position="104"/>
    </location>
</feature>
<comment type="caution">
    <text evidence="3">The sequence shown here is derived from an EMBL/GenBank/DDBJ whole genome shotgun (WGS) entry which is preliminary data.</text>
</comment>
<evidence type="ECO:0000313" key="3">
    <source>
        <dbReference type="EMBL" id="KAI5416819.1"/>
    </source>
</evidence>
<dbReference type="Gramene" id="Psat04G0172200-T1">
    <property type="protein sequence ID" value="KAI5416819.1"/>
    <property type="gene ID" value="KIW84_041722"/>
</dbReference>
<feature type="transmembrane region" description="Helical" evidence="2">
    <location>
        <begin position="52"/>
        <end position="75"/>
    </location>
</feature>
<comment type="similarity">
    <text evidence="1">Belongs to the multi antimicrobial extrusion (MATE) (TC 2.A.66.1) family.</text>
</comment>
<dbReference type="GO" id="GO:0042910">
    <property type="term" value="F:xenobiotic transmembrane transporter activity"/>
    <property type="evidence" value="ECO:0007669"/>
    <property type="project" value="InterPro"/>
</dbReference>
<keyword evidence="2" id="KW-0812">Transmembrane</keyword>
<sequence length="163" mass="17361">MTIVLTTPREITIIGIRASGTEVKAMKGVVGTEMNKLTHSTSDAEVIDEVSALTPLLCISVLLNGIQPILSGVAIGSGWQALVAYVNLACYYVIGLTVGCVLGFKTSLGVAGIWWGMILGVFIQTVTLIILTARTDWTAEVEKVVVRVKRSAEDTLDQLVANI</sequence>